<accession>A0AAJ1JQX7</accession>
<dbReference type="AlphaFoldDB" id="A0AAJ1JQX7"/>
<comment type="caution">
    <text evidence="2">The sequence shown here is derived from an EMBL/GenBank/DDBJ whole genome shotgun (WGS) entry which is preliminary data.</text>
</comment>
<organism evidence="2 3">
    <name type="scientific">Citrobacter portucalensis</name>
    <dbReference type="NCBI Taxonomy" id="1639133"/>
    <lineage>
        <taxon>Bacteria</taxon>
        <taxon>Pseudomonadati</taxon>
        <taxon>Pseudomonadota</taxon>
        <taxon>Gammaproteobacteria</taxon>
        <taxon>Enterobacterales</taxon>
        <taxon>Enterobacteriaceae</taxon>
        <taxon>Citrobacter</taxon>
        <taxon>Citrobacter freundii complex</taxon>
    </lineage>
</organism>
<feature type="region of interest" description="Disordered" evidence="1">
    <location>
        <begin position="1"/>
        <end position="21"/>
    </location>
</feature>
<sequence>MSEQTIATEVQEDSNEKSEQKSKADFLTEFDELINAKGNITPELLTAANRYFLYFSFFESLLLDCNGGQGQSSAYAEKLLEMNVVDLDVLNTTYRFFSKRYLSNQDRYESLCGEPKHTSQSAREKYIATMQEESTDPLPQLDLCLFVCFRLRNNLFHGPKWRYFLKGQEELLLEAGNLIHSILISAKKSDDWTFVNILKAAD</sequence>
<reference evidence="2" key="1">
    <citation type="submission" date="2022-01" db="EMBL/GenBank/DDBJ databases">
        <title>Genetic Characterization of Carbapenem-resistant Citrobacter spp. from China: a multicenter study.</title>
        <authorList>
            <person name="Ye L."/>
        </authorList>
    </citation>
    <scope>NUCLEOTIDE SEQUENCE</scope>
    <source>
        <strain evidence="2">IR5464</strain>
    </source>
</reference>
<evidence type="ECO:0000313" key="3">
    <source>
        <dbReference type="Proteomes" id="UP001147046"/>
    </source>
</evidence>
<dbReference type="EMBL" id="JAKIHV010000015">
    <property type="protein sequence ID" value="MDE9625392.1"/>
    <property type="molecule type" value="Genomic_DNA"/>
</dbReference>
<protein>
    <submittedName>
        <fullName evidence="2">Uncharacterized protein</fullName>
    </submittedName>
</protein>
<evidence type="ECO:0000256" key="1">
    <source>
        <dbReference type="SAM" id="MobiDB-lite"/>
    </source>
</evidence>
<dbReference type="RefSeq" id="WP_275370128.1">
    <property type="nucleotide sequence ID" value="NZ_JAKIHV010000015.1"/>
</dbReference>
<gene>
    <name evidence="2" type="ORF">L2102_18935</name>
</gene>
<dbReference type="Proteomes" id="UP001147046">
    <property type="component" value="Unassembled WGS sequence"/>
</dbReference>
<proteinExistence type="predicted"/>
<evidence type="ECO:0000313" key="2">
    <source>
        <dbReference type="EMBL" id="MDE9625392.1"/>
    </source>
</evidence>
<name>A0AAJ1JQX7_9ENTR</name>